<dbReference type="Proteomes" id="UP000649289">
    <property type="component" value="Unassembled WGS sequence"/>
</dbReference>
<evidence type="ECO:0000313" key="2">
    <source>
        <dbReference type="Proteomes" id="UP000649289"/>
    </source>
</evidence>
<organism evidence="1 2">
    <name type="scientific">Nocardioides hwasunensis</name>
    <dbReference type="NCBI Taxonomy" id="397258"/>
    <lineage>
        <taxon>Bacteria</taxon>
        <taxon>Bacillati</taxon>
        <taxon>Actinomycetota</taxon>
        <taxon>Actinomycetes</taxon>
        <taxon>Propionibacteriales</taxon>
        <taxon>Nocardioidaceae</taxon>
        <taxon>Nocardioides</taxon>
    </lineage>
</organism>
<protein>
    <recommendedName>
        <fullName evidence="3">Transcriptional regulator</fullName>
    </recommendedName>
</protein>
<proteinExistence type="predicted"/>
<accession>A0ABR8MGE2</accession>
<dbReference type="RefSeq" id="WP_191199308.1">
    <property type="nucleotide sequence ID" value="NZ_BAAAPA010000009.1"/>
</dbReference>
<sequence length="365" mass="38899">MTRVSRWCVVALAAGLLVVAPLVGRWLPAGEADVGPTELLEQTRAAVDEPWSGTVETEGTLQLPDADRFGGVAALFGERTTLRAWWRDPEHWRVDRLLTTGETDIRRNGDTTLEWSFERAEATYSRDPAIRLPRPADLVPPVLAERLLRGVSDADVSPLPTRRLAGESAAGLRVRPPSDLSSIGRVDIWTGQDSHLPLLVEVYATGQATPSFTSSLTDVSTEPPTDDVLAFEPTARTDVSVDDVLDIADAANQYAPVRPPATAAGLDLGPASDGAVGVYGEGTAQLIAIPLRDREADALRTQMAITPGVEQDTERTVVSVGPLGVLLTGGDGDGGWLLAGTLTRDALERAGRDVVAGFVFVDEAR</sequence>
<gene>
    <name evidence="1" type="ORF">IEZ25_10070</name>
</gene>
<keyword evidence="2" id="KW-1185">Reference proteome</keyword>
<dbReference type="Gene3D" id="2.50.20.10">
    <property type="entry name" value="Lipoprotein localisation LolA/LolB/LppX"/>
    <property type="match status" value="1"/>
</dbReference>
<name>A0ABR8MGE2_9ACTN</name>
<comment type="caution">
    <text evidence="1">The sequence shown here is derived from an EMBL/GenBank/DDBJ whole genome shotgun (WGS) entry which is preliminary data.</text>
</comment>
<reference evidence="1 2" key="1">
    <citation type="submission" date="2020-09" db="EMBL/GenBank/DDBJ databases">
        <title>novel species in genus Nocardioides.</title>
        <authorList>
            <person name="Zhang G."/>
        </authorList>
    </citation>
    <scope>NUCLEOTIDE SEQUENCE [LARGE SCALE GENOMIC DNA]</scope>
    <source>
        <strain evidence="1 2">19197</strain>
    </source>
</reference>
<dbReference type="EMBL" id="JACXYY010000004">
    <property type="protein sequence ID" value="MBD3914958.1"/>
    <property type="molecule type" value="Genomic_DNA"/>
</dbReference>
<evidence type="ECO:0000313" key="1">
    <source>
        <dbReference type="EMBL" id="MBD3914958.1"/>
    </source>
</evidence>
<evidence type="ECO:0008006" key="3">
    <source>
        <dbReference type="Google" id="ProtNLM"/>
    </source>
</evidence>